<dbReference type="Proteomes" id="UP000283522">
    <property type="component" value="Unassembled WGS sequence"/>
</dbReference>
<proteinExistence type="predicted"/>
<dbReference type="SUPFAM" id="SSF109854">
    <property type="entry name" value="DinB/YfiT-like putative metalloenzymes"/>
    <property type="match status" value="1"/>
</dbReference>
<evidence type="ECO:0000313" key="1">
    <source>
        <dbReference type="EMBL" id="RIW13321.1"/>
    </source>
</evidence>
<reference evidence="1 2" key="1">
    <citation type="submission" date="2018-09" db="EMBL/GenBank/DDBJ databases">
        <authorList>
            <person name="Wang X."/>
            <person name="Du Z."/>
        </authorList>
    </citation>
    <scope>NUCLEOTIDE SEQUENCE [LARGE SCALE GENOMIC DNA]</scope>
    <source>
        <strain evidence="1 2">N3</strain>
    </source>
</reference>
<comment type="caution">
    <text evidence="1">The sequence shown here is derived from an EMBL/GenBank/DDBJ whole genome shotgun (WGS) entry which is preliminary data.</text>
</comment>
<dbReference type="PANTHER" id="PTHR39473:SF1">
    <property type="entry name" value="DINB-LIKE DOMAIN-CONTAINING PROTEIN"/>
    <property type="match status" value="1"/>
</dbReference>
<accession>A0A418PNT2</accession>
<dbReference type="InterPro" id="IPR034660">
    <property type="entry name" value="DinB/YfiT-like"/>
</dbReference>
<dbReference type="RefSeq" id="WP_119478908.1">
    <property type="nucleotide sequence ID" value="NZ_QXML01000009.1"/>
</dbReference>
<protein>
    <submittedName>
        <fullName evidence="1">DinB family protein</fullName>
    </submittedName>
</protein>
<name>A0A418PNT2_9BACT</name>
<evidence type="ECO:0000313" key="2">
    <source>
        <dbReference type="Proteomes" id="UP000283522"/>
    </source>
</evidence>
<sequence length="163" mass="18954">MLSDACSQQLEELAELLLQLSPEDYSGISPVFKSSSIGQHVRHILEFFECLISQYDQGEINYDLRRRDLRLEADPYFALEKIRELQTINHIPDKELKILQDHFPNSQPVKTSFYRELLYNLEHCVHHQALIRLACLSIPHVRISENFGVARSTLTFISKKAEN</sequence>
<gene>
    <name evidence="1" type="ORF">D0X99_16215</name>
</gene>
<keyword evidence="2" id="KW-1185">Reference proteome</keyword>
<dbReference type="EMBL" id="QXML01000009">
    <property type="protein sequence ID" value="RIW13321.1"/>
    <property type="molecule type" value="Genomic_DNA"/>
</dbReference>
<dbReference type="AlphaFoldDB" id="A0A418PNT2"/>
<dbReference type="OrthoDB" id="1162179at2"/>
<organism evidence="1 2">
    <name type="scientific">Algoriphagus lacus</name>
    <dbReference type="NCBI Taxonomy" id="2056311"/>
    <lineage>
        <taxon>Bacteria</taxon>
        <taxon>Pseudomonadati</taxon>
        <taxon>Bacteroidota</taxon>
        <taxon>Cytophagia</taxon>
        <taxon>Cytophagales</taxon>
        <taxon>Cyclobacteriaceae</taxon>
        <taxon>Algoriphagus</taxon>
    </lineage>
</organism>
<dbReference type="PANTHER" id="PTHR39473">
    <property type="match status" value="1"/>
</dbReference>